<feature type="active site" description="Schiff-base intermediate with substrate" evidence="11">
    <location>
        <position position="276"/>
    </location>
</feature>
<keyword evidence="13" id="KW-0862">Zinc</keyword>
<feature type="binding site" evidence="12">
    <location>
        <position position="302"/>
    </location>
    <ligand>
        <name>5-aminolevulinate</name>
        <dbReference type="ChEBI" id="CHEBI:356416"/>
        <label>2</label>
    </ligand>
</feature>
<dbReference type="InterPro" id="IPR013785">
    <property type="entry name" value="Aldolase_TIM"/>
</dbReference>
<dbReference type="SUPFAM" id="SSF51569">
    <property type="entry name" value="Aldolase"/>
    <property type="match status" value="1"/>
</dbReference>
<reference evidence="17" key="1">
    <citation type="submission" date="2019-09" db="EMBL/GenBank/DDBJ databases">
        <title>Characterisation of the sponge microbiome using genome-centric metagenomics.</title>
        <authorList>
            <person name="Engelberts J.P."/>
            <person name="Robbins S.J."/>
            <person name="De Goeij J.M."/>
            <person name="Aranda M."/>
            <person name="Bell S.C."/>
            <person name="Webster N.S."/>
        </authorList>
    </citation>
    <scope>NUCLEOTIDE SEQUENCE</scope>
    <source>
        <strain evidence="17">SB0664_bin_27</strain>
    </source>
</reference>
<evidence type="ECO:0000256" key="2">
    <source>
        <dbReference type="ARBA" id="ARBA00008055"/>
    </source>
</evidence>
<comment type="similarity">
    <text evidence="2 16">Belongs to the ALAD family.</text>
</comment>
<organism evidence="17">
    <name type="scientific">Caldilineaceae bacterium SB0664_bin_27</name>
    <dbReference type="NCBI Taxonomy" id="2605260"/>
    <lineage>
        <taxon>Bacteria</taxon>
        <taxon>Bacillati</taxon>
        <taxon>Chloroflexota</taxon>
        <taxon>Caldilineae</taxon>
        <taxon>Caldilineales</taxon>
        <taxon>Caldilineaceae</taxon>
    </lineage>
</organism>
<comment type="caution">
    <text evidence="17">The sequence shown here is derived from an EMBL/GenBank/DDBJ whole genome shotgun (WGS) entry which is preliminary data.</text>
</comment>
<dbReference type="Pfam" id="PF00490">
    <property type="entry name" value="ALAD"/>
    <property type="match status" value="1"/>
</dbReference>
<dbReference type="AlphaFoldDB" id="A0A6B0YQU6"/>
<dbReference type="InterPro" id="IPR030656">
    <property type="entry name" value="ALAD_AS"/>
</dbReference>
<dbReference type="CDD" id="cd00384">
    <property type="entry name" value="ALAD_PBGS"/>
    <property type="match status" value="1"/>
</dbReference>
<evidence type="ECO:0000256" key="6">
    <source>
        <dbReference type="ARBA" id="ARBA00023133"/>
    </source>
</evidence>
<evidence type="ECO:0000256" key="5">
    <source>
        <dbReference type="ARBA" id="ARBA00020771"/>
    </source>
</evidence>
<evidence type="ECO:0000256" key="1">
    <source>
        <dbReference type="ARBA" id="ARBA00004694"/>
    </source>
</evidence>
<feature type="binding site" evidence="12">
    <location>
        <position position="341"/>
    </location>
    <ligand>
        <name>5-aminolevulinate</name>
        <dbReference type="ChEBI" id="CHEBI:356416"/>
        <label>2</label>
    </ligand>
</feature>
<gene>
    <name evidence="17" type="primary">hemB</name>
    <name evidence="17" type="ORF">F4Y42_00175</name>
</gene>
<keyword evidence="7 15" id="KW-0456">Lyase</keyword>
<dbReference type="PANTHER" id="PTHR11458">
    <property type="entry name" value="DELTA-AMINOLEVULINIC ACID DEHYDRATASE"/>
    <property type="match status" value="1"/>
</dbReference>
<comment type="pathway">
    <text evidence="1">Porphyrin-containing compound metabolism; protoporphyrin-IX biosynthesis; coproporphyrinogen-III from 5-aminolevulinate: step 1/4.</text>
</comment>
<feature type="binding site" evidence="13">
    <location>
        <position position="138"/>
    </location>
    <ligand>
        <name>Zn(2+)</name>
        <dbReference type="ChEBI" id="CHEBI:29105"/>
        <note>catalytic</note>
    </ligand>
</feature>
<sequence length="354" mass="38510">MNTLQPVQTTINGHAAAAEPVLRPRRTRISPALRRMVRETTLSPADFIYPLFVRYGQGERRPIASMPGQFQLSVDELDREAESVLELGIPAVLLFGIPAEKDWCGSDNFNPHGVVPEAIQTLKEAAPDLIVISDMCFCEYTDHGHCGIINEPTVDSYNTALPEGYLLNDPTLELLGRASVVHAEAGADIIAPSAMLDGMVGAIRSALDEAALEHVPILSYAAKYASSFYGPFREAAESPPSFGDRSQYQMDPANRREALKEVALDVAEGADMIMVKPALPYLDVLAAVREEFNLPTAAYQVSGEYAMLHAAAANGWLDLEKCALESLTSIKRAGADMILTYFAKEAARWLAGKQ</sequence>
<feature type="binding site" evidence="12">
    <location>
        <position position="233"/>
    </location>
    <ligand>
        <name>5-aminolevulinate</name>
        <dbReference type="ChEBI" id="CHEBI:356416"/>
        <label>1</label>
    </ligand>
</feature>
<dbReference type="UniPathway" id="UPA00251">
    <property type="reaction ID" value="UER00318"/>
</dbReference>
<dbReference type="PIRSF" id="PIRSF001415">
    <property type="entry name" value="Porphbilin_synth"/>
    <property type="match status" value="1"/>
</dbReference>
<dbReference type="EC" id="4.2.1.24" evidence="4 15"/>
<evidence type="ECO:0000256" key="7">
    <source>
        <dbReference type="ARBA" id="ARBA00023239"/>
    </source>
</evidence>
<comment type="function">
    <text evidence="9">Catalyzes an early step in the biosynthesis of tetrapyrroles. Binds two molecules of 5-aminolevulinate per subunit, each at a distinct site, and catalyzes their condensation to form porphobilinogen.</text>
</comment>
<evidence type="ECO:0000256" key="3">
    <source>
        <dbReference type="ARBA" id="ARBA00011823"/>
    </source>
</evidence>
<dbReference type="Gene3D" id="3.20.20.70">
    <property type="entry name" value="Aldolase class I"/>
    <property type="match status" value="1"/>
</dbReference>
<evidence type="ECO:0000256" key="11">
    <source>
        <dbReference type="PIRSR" id="PIRSR001415-1"/>
    </source>
</evidence>
<evidence type="ECO:0000256" key="10">
    <source>
        <dbReference type="ARBA" id="ARBA00047651"/>
    </source>
</evidence>
<protein>
    <recommendedName>
        <fullName evidence="5 15">Delta-aminolevulinic acid dehydratase</fullName>
        <ecNumber evidence="4 15">4.2.1.24</ecNumber>
    </recommendedName>
</protein>
<dbReference type="FunFam" id="3.20.20.70:FF:000019">
    <property type="entry name" value="Delta-aminolevulinic acid dehydratase"/>
    <property type="match status" value="1"/>
</dbReference>
<keyword evidence="6" id="KW-0350">Heme biosynthesis</keyword>
<feature type="binding site" evidence="14">
    <location>
        <position position="261"/>
    </location>
    <ligand>
        <name>Mg(2+)</name>
        <dbReference type="ChEBI" id="CHEBI:18420"/>
    </ligand>
</feature>
<keyword evidence="13" id="KW-0479">Metal-binding</keyword>
<dbReference type="GO" id="GO:0008270">
    <property type="term" value="F:zinc ion binding"/>
    <property type="evidence" value="ECO:0007669"/>
    <property type="project" value="TreeGrafter"/>
</dbReference>
<comment type="catalytic activity">
    <reaction evidence="10 15">
        <text>2 5-aminolevulinate = porphobilinogen + 2 H2O + H(+)</text>
        <dbReference type="Rhea" id="RHEA:24064"/>
        <dbReference type="ChEBI" id="CHEBI:15377"/>
        <dbReference type="ChEBI" id="CHEBI:15378"/>
        <dbReference type="ChEBI" id="CHEBI:58126"/>
        <dbReference type="ChEBI" id="CHEBI:356416"/>
        <dbReference type="EC" id="4.2.1.24"/>
    </reaction>
</comment>
<feature type="binding site" evidence="13">
    <location>
        <position position="136"/>
    </location>
    <ligand>
        <name>Zn(2+)</name>
        <dbReference type="ChEBI" id="CHEBI:29105"/>
        <note>catalytic</note>
    </ligand>
</feature>
<dbReference type="GO" id="GO:0004655">
    <property type="term" value="F:porphobilinogen synthase activity"/>
    <property type="evidence" value="ECO:0007669"/>
    <property type="project" value="UniProtKB-EC"/>
</dbReference>
<comment type="subunit">
    <text evidence="3 15">Homooctamer.</text>
</comment>
<evidence type="ECO:0000256" key="16">
    <source>
        <dbReference type="RuleBase" id="RU004161"/>
    </source>
</evidence>
<keyword evidence="8 15" id="KW-0627">Porphyrin biosynthesis</keyword>
<evidence type="ECO:0000256" key="8">
    <source>
        <dbReference type="ARBA" id="ARBA00023244"/>
    </source>
</evidence>
<proteinExistence type="inferred from homology"/>
<dbReference type="GO" id="GO:0005829">
    <property type="term" value="C:cytosol"/>
    <property type="evidence" value="ECO:0007669"/>
    <property type="project" value="TreeGrafter"/>
</dbReference>
<evidence type="ECO:0000256" key="15">
    <source>
        <dbReference type="RuleBase" id="RU000515"/>
    </source>
</evidence>
<dbReference type="PRINTS" id="PR00144">
    <property type="entry name" value="DALDHYDRTASE"/>
</dbReference>
<evidence type="ECO:0000256" key="13">
    <source>
        <dbReference type="PIRSR" id="PIRSR001415-3"/>
    </source>
</evidence>
<name>A0A6B0YQU6_9CHLR</name>
<evidence type="ECO:0000256" key="9">
    <source>
        <dbReference type="ARBA" id="ARBA00025628"/>
    </source>
</evidence>
<feature type="binding site" evidence="13">
    <location>
        <position position="146"/>
    </location>
    <ligand>
        <name>Zn(2+)</name>
        <dbReference type="ChEBI" id="CHEBI:29105"/>
        <note>catalytic</note>
    </ligand>
</feature>
<keyword evidence="14" id="KW-0460">Magnesium</keyword>
<dbReference type="InterPro" id="IPR001731">
    <property type="entry name" value="ALAD"/>
</dbReference>
<dbReference type="PROSITE" id="PS00169">
    <property type="entry name" value="D_ALA_DEHYDRATASE"/>
    <property type="match status" value="1"/>
</dbReference>
<dbReference type="GO" id="GO:0006782">
    <property type="term" value="P:protoporphyrinogen IX biosynthetic process"/>
    <property type="evidence" value="ECO:0007669"/>
    <property type="project" value="UniProtKB-UniPathway"/>
</dbReference>
<dbReference type="EMBL" id="VXRG01000002">
    <property type="protein sequence ID" value="MXY91848.1"/>
    <property type="molecule type" value="Genomic_DNA"/>
</dbReference>
<dbReference type="SMART" id="SM01004">
    <property type="entry name" value="ALAD"/>
    <property type="match status" value="1"/>
</dbReference>
<dbReference type="PANTHER" id="PTHR11458:SF0">
    <property type="entry name" value="DELTA-AMINOLEVULINIC ACID DEHYDRATASE"/>
    <property type="match status" value="1"/>
</dbReference>
<evidence type="ECO:0000256" key="4">
    <source>
        <dbReference type="ARBA" id="ARBA00012053"/>
    </source>
</evidence>
<evidence type="ECO:0000313" key="17">
    <source>
        <dbReference type="EMBL" id="MXY91848.1"/>
    </source>
</evidence>
<feature type="active site" description="Schiff-base intermediate with substrate" evidence="11">
    <location>
        <position position="223"/>
    </location>
</feature>
<accession>A0A6B0YQU6</accession>
<evidence type="ECO:0000256" key="14">
    <source>
        <dbReference type="PIRSR" id="PIRSR001415-5"/>
    </source>
</evidence>
<evidence type="ECO:0000256" key="12">
    <source>
        <dbReference type="PIRSR" id="PIRSR001415-2"/>
    </source>
</evidence>
<feature type="binding site" evidence="12">
    <location>
        <position position="245"/>
    </location>
    <ligand>
        <name>5-aminolevulinate</name>
        <dbReference type="ChEBI" id="CHEBI:356416"/>
        <label>1</label>
    </ligand>
</feature>
<dbReference type="NCBIfam" id="NF006762">
    <property type="entry name" value="PRK09283.1"/>
    <property type="match status" value="1"/>
</dbReference>